<dbReference type="Gene3D" id="3.40.50.1000">
    <property type="entry name" value="HAD superfamily/HAD-like"/>
    <property type="match status" value="1"/>
</dbReference>
<keyword evidence="3" id="KW-0378">Hydrolase</keyword>
<reference evidence="3 4" key="1">
    <citation type="submission" date="2018-06" db="EMBL/GenBank/DDBJ databases">
        <authorList>
            <consortium name="Pathogen Informatics"/>
            <person name="Doyle S."/>
        </authorList>
    </citation>
    <scope>NUCLEOTIDE SEQUENCE [LARGE SCALE GENOMIC DNA]</scope>
    <source>
        <strain evidence="3 4">NCTC9128</strain>
    </source>
</reference>
<dbReference type="PANTHER" id="PTHR43481">
    <property type="entry name" value="FRUCTOSE-1-PHOSPHATE PHOSPHATASE"/>
    <property type="match status" value="1"/>
</dbReference>
<dbReference type="SFLD" id="SFLDG01129">
    <property type="entry name" value="C1.5:_HAD__Beta-PGM__Phosphata"/>
    <property type="match status" value="1"/>
</dbReference>
<sequence>MYEGYAGLIFDMDGTILDTEPTHRQAWNEVLGRYGYAFRRTGDGSRSMAPPTWRIAQAIIELNQADLDPHRLAQEKTQAVKAMLLDSVRPLPLIEVVKAWHGRRPMSVGTGSESAVAEALLAHLGLRHYFSAVVAADHVVNHKPAPDTFLLCAERMGVAPEKCVVFEDADFGLQAAKRAGMDAVDVRLL</sequence>
<dbReference type="Proteomes" id="UP000251088">
    <property type="component" value="Unassembled WGS sequence"/>
</dbReference>
<dbReference type="AlphaFoldDB" id="A0A2X3CSZ2"/>
<evidence type="ECO:0000256" key="1">
    <source>
        <dbReference type="ARBA" id="ARBA00006171"/>
    </source>
</evidence>
<dbReference type="InterPro" id="IPR023198">
    <property type="entry name" value="PGP-like_dom2"/>
</dbReference>
<dbReference type="FunFam" id="3.40.50.1000:FF:000038">
    <property type="entry name" value="Fructose-1-phosphate/6-phosphogluconate phosphatase"/>
    <property type="match status" value="1"/>
</dbReference>
<dbReference type="NCBIfam" id="TIGR02009">
    <property type="entry name" value="PGMB-YQAB-SF"/>
    <property type="match status" value="1"/>
</dbReference>
<dbReference type="Gene3D" id="1.10.150.240">
    <property type="entry name" value="Putative phosphatase, domain 2"/>
    <property type="match status" value="1"/>
</dbReference>
<evidence type="ECO:0000313" key="3">
    <source>
        <dbReference type="EMBL" id="SQC15561.1"/>
    </source>
</evidence>
<dbReference type="GO" id="GO:0050308">
    <property type="term" value="F:sugar-phosphatase activity"/>
    <property type="evidence" value="ECO:0007669"/>
    <property type="project" value="TreeGrafter"/>
</dbReference>
<dbReference type="InterPro" id="IPR010976">
    <property type="entry name" value="B-phosphoglucomutase_hydrolase"/>
</dbReference>
<keyword evidence="2" id="KW-0479">Metal-binding</keyword>
<dbReference type="GO" id="GO:0046872">
    <property type="term" value="F:metal ion binding"/>
    <property type="evidence" value="ECO:0007669"/>
    <property type="project" value="UniProtKB-KW"/>
</dbReference>
<dbReference type="NCBIfam" id="TIGR01509">
    <property type="entry name" value="HAD-SF-IA-v3"/>
    <property type="match status" value="1"/>
</dbReference>
<dbReference type="FunFam" id="1.10.150.240:FF:000002">
    <property type="entry name" value="Fructose-1-phosphate/6-phosphogluconate phosphatase"/>
    <property type="match status" value="1"/>
</dbReference>
<accession>A0A2X3CSZ2</accession>
<evidence type="ECO:0000313" key="4">
    <source>
        <dbReference type="Proteomes" id="UP000251088"/>
    </source>
</evidence>
<comment type="similarity">
    <text evidence="1">Belongs to the HAD-like hydrolase superfamily. CbbY/CbbZ/Gph/YieH family.</text>
</comment>
<evidence type="ECO:0000256" key="2">
    <source>
        <dbReference type="ARBA" id="ARBA00022723"/>
    </source>
</evidence>
<dbReference type="SUPFAM" id="SSF56784">
    <property type="entry name" value="HAD-like"/>
    <property type="match status" value="1"/>
</dbReference>
<dbReference type="InterPro" id="IPR023214">
    <property type="entry name" value="HAD_sf"/>
</dbReference>
<organism evidence="3 4">
    <name type="scientific">Klebsiella pneumoniae</name>
    <dbReference type="NCBI Taxonomy" id="573"/>
    <lineage>
        <taxon>Bacteria</taxon>
        <taxon>Pseudomonadati</taxon>
        <taxon>Pseudomonadota</taxon>
        <taxon>Gammaproteobacteria</taxon>
        <taxon>Enterobacterales</taxon>
        <taxon>Enterobacteriaceae</taxon>
        <taxon>Klebsiella/Raoultella group</taxon>
        <taxon>Klebsiella</taxon>
        <taxon>Klebsiella pneumoniae complex</taxon>
    </lineage>
</organism>
<dbReference type="Pfam" id="PF00702">
    <property type="entry name" value="Hydrolase"/>
    <property type="match status" value="1"/>
</dbReference>
<protein>
    <submittedName>
        <fullName evidence="3">Phosphatase YqaB</fullName>
        <ecNumber evidence="3">3.1.3.-</ecNumber>
    </submittedName>
</protein>
<dbReference type="PANTHER" id="PTHR43481:SF4">
    <property type="entry name" value="GLYCEROL-1-PHOSPHATE PHOSPHOHYDROLASE 1-RELATED"/>
    <property type="match status" value="1"/>
</dbReference>
<dbReference type="EC" id="3.1.3.-" evidence="3"/>
<dbReference type="InterPro" id="IPR006439">
    <property type="entry name" value="HAD-SF_hydro_IA"/>
</dbReference>
<dbReference type="CDD" id="cd07505">
    <property type="entry name" value="HAD_BPGM-like"/>
    <property type="match status" value="1"/>
</dbReference>
<name>A0A2X3CSZ2_KLEPN</name>
<dbReference type="InterPro" id="IPR051806">
    <property type="entry name" value="HAD-like_SPP"/>
</dbReference>
<dbReference type="NCBIfam" id="NF008000">
    <property type="entry name" value="PRK10725.1"/>
    <property type="match status" value="1"/>
</dbReference>
<dbReference type="SFLD" id="SFLDS00003">
    <property type="entry name" value="Haloacid_Dehalogenase"/>
    <property type="match status" value="1"/>
</dbReference>
<dbReference type="InterPro" id="IPR036412">
    <property type="entry name" value="HAD-like_sf"/>
</dbReference>
<dbReference type="EMBL" id="UAWN01000012">
    <property type="protein sequence ID" value="SQC15561.1"/>
    <property type="molecule type" value="Genomic_DNA"/>
</dbReference>
<gene>
    <name evidence="3" type="primary">yqaB</name>
    <name evidence="3" type="ORF">NCTC9128_03655</name>
</gene>
<proteinExistence type="inferred from homology"/>